<accession>A0A1L8R737</accession>
<keyword evidence="1" id="KW-0805">Transcription regulation</keyword>
<dbReference type="PROSITE" id="PS50995">
    <property type="entry name" value="HTH_MARR_2"/>
    <property type="match status" value="1"/>
</dbReference>
<reference evidence="5 6" key="1">
    <citation type="submission" date="2014-12" db="EMBL/GenBank/DDBJ databases">
        <title>Draft genome sequences of 29 type strains of Enterococci.</title>
        <authorList>
            <person name="Zhong Z."/>
            <person name="Sun Z."/>
            <person name="Liu W."/>
            <person name="Zhang W."/>
            <person name="Zhang H."/>
        </authorList>
    </citation>
    <scope>NUCLEOTIDE SEQUENCE [LARGE SCALE GENOMIC DNA]</scope>
    <source>
        <strain evidence="5 6">DSM 21207</strain>
    </source>
</reference>
<dbReference type="OrthoDB" id="2186102at2"/>
<keyword evidence="3" id="KW-0804">Transcription</keyword>
<dbReference type="GO" id="GO:0003700">
    <property type="term" value="F:DNA-binding transcription factor activity"/>
    <property type="evidence" value="ECO:0007669"/>
    <property type="project" value="InterPro"/>
</dbReference>
<dbReference type="EMBL" id="JXKG01000006">
    <property type="protein sequence ID" value="OJG15568.1"/>
    <property type="molecule type" value="Genomic_DNA"/>
</dbReference>
<protein>
    <recommendedName>
        <fullName evidence="4">HTH marR-type domain-containing protein</fullName>
    </recommendedName>
</protein>
<dbReference type="RefSeq" id="WP_071864464.1">
    <property type="nucleotide sequence ID" value="NZ_JBHLVQ010000029.1"/>
</dbReference>
<comment type="caution">
    <text evidence="5">The sequence shown here is derived from an EMBL/GenBank/DDBJ whole genome shotgun (WGS) entry which is preliminary data.</text>
</comment>
<proteinExistence type="predicted"/>
<dbReference type="InterPro" id="IPR000835">
    <property type="entry name" value="HTH_MarR-typ"/>
</dbReference>
<evidence type="ECO:0000256" key="1">
    <source>
        <dbReference type="ARBA" id="ARBA00023015"/>
    </source>
</evidence>
<evidence type="ECO:0000313" key="6">
    <source>
        <dbReference type="Proteomes" id="UP000182835"/>
    </source>
</evidence>
<name>A0A1L8R737_9ENTE</name>
<sequence>MKEEALFEEFQHFNHLLRRHTKRKTSEEEFSFGQNRLLRILARQEGSSQKELAQRMNIRPASLSELLKKLNQKGYLSKKQNTDDRRITNYFLTDSGKRYISSMQDERKQLGEELFATLSLTEKEQLHQILNKLALQLEEKLDE</sequence>
<dbReference type="InterPro" id="IPR036388">
    <property type="entry name" value="WH-like_DNA-bd_sf"/>
</dbReference>
<dbReference type="AlphaFoldDB" id="A0A1L8R737"/>
<evidence type="ECO:0000259" key="4">
    <source>
        <dbReference type="PROSITE" id="PS50995"/>
    </source>
</evidence>
<feature type="domain" description="HTH marR-type" evidence="4">
    <location>
        <begin position="3"/>
        <end position="135"/>
    </location>
</feature>
<evidence type="ECO:0000256" key="3">
    <source>
        <dbReference type="ARBA" id="ARBA00023163"/>
    </source>
</evidence>
<dbReference type="Proteomes" id="UP000182835">
    <property type="component" value="Unassembled WGS sequence"/>
</dbReference>
<evidence type="ECO:0000256" key="2">
    <source>
        <dbReference type="ARBA" id="ARBA00023125"/>
    </source>
</evidence>
<dbReference type="PRINTS" id="PR00598">
    <property type="entry name" value="HTHMARR"/>
</dbReference>
<dbReference type="InterPro" id="IPR036390">
    <property type="entry name" value="WH_DNA-bd_sf"/>
</dbReference>
<dbReference type="SMART" id="SM00347">
    <property type="entry name" value="HTH_MARR"/>
    <property type="match status" value="1"/>
</dbReference>
<organism evidence="5 6">
    <name type="scientific">Enterococcus canintestini</name>
    <dbReference type="NCBI Taxonomy" id="317010"/>
    <lineage>
        <taxon>Bacteria</taxon>
        <taxon>Bacillati</taxon>
        <taxon>Bacillota</taxon>
        <taxon>Bacilli</taxon>
        <taxon>Lactobacillales</taxon>
        <taxon>Enterococcaceae</taxon>
        <taxon>Enterococcus</taxon>
    </lineage>
</organism>
<dbReference type="PANTHER" id="PTHR42756">
    <property type="entry name" value="TRANSCRIPTIONAL REGULATOR, MARR"/>
    <property type="match status" value="1"/>
</dbReference>
<dbReference type="SUPFAM" id="SSF46785">
    <property type="entry name" value="Winged helix' DNA-binding domain"/>
    <property type="match status" value="1"/>
</dbReference>
<keyword evidence="2" id="KW-0238">DNA-binding</keyword>
<dbReference type="Pfam" id="PF01047">
    <property type="entry name" value="MarR"/>
    <property type="match status" value="1"/>
</dbReference>
<dbReference type="GO" id="GO:0003677">
    <property type="term" value="F:DNA binding"/>
    <property type="evidence" value="ECO:0007669"/>
    <property type="project" value="UniProtKB-KW"/>
</dbReference>
<gene>
    <name evidence="5" type="ORF">RU96_GL002117</name>
</gene>
<dbReference type="Gene3D" id="1.10.10.10">
    <property type="entry name" value="Winged helix-like DNA-binding domain superfamily/Winged helix DNA-binding domain"/>
    <property type="match status" value="1"/>
</dbReference>
<evidence type="ECO:0000313" key="5">
    <source>
        <dbReference type="EMBL" id="OJG15568.1"/>
    </source>
</evidence>
<dbReference type="STRING" id="317010.RU96_GL002117"/>
<dbReference type="PANTHER" id="PTHR42756:SF1">
    <property type="entry name" value="TRANSCRIPTIONAL REPRESSOR OF EMRAB OPERON"/>
    <property type="match status" value="1"/>
</dbReference>